<keyword evidence="1" id="KW-1133">Transmembrane helix</keyword>
<proteinExistence type="predicted"/>
<dbReference type="Pfam" id="PF13937">
    <property type="entry name" value="DUF4212"/>
    <property type="match status" value="1"/>
</dbReference>
<dbReference type="EMBL" id="FOGT01000016">
    <property type="protein sequence ID" value="SES32325.1"/>
    <property type="molecule type" value="Genomic_DNA"/>
</dbReference>
<feature type="transmembrane region" description="Helical" evidence="1">
    <location>
        <begin position="20"/>
        <end position="41"/>
    </location>
</feature>
<keyword evidence="4" id="KW-1185">Reference proteome</keyword>
<dbReference type="OrthoDB" id="9797746at2"/>
<dbReference type="AlphaFoldDB" id="A0A1H9WER3"/>
<gene>
    <name evidence="3" type="ORF">SAMN05518684_11677</name>
</gene>
<evidence type="ECO:0000313" key="3">
    <source>
        <dbReference type="EMBL" id="SES32325.1"/>
    </source>
</evidence>
<evidence type="ECO:0000313" key="4">
    <source>
        <dbReference type="Proteomes" id="UP000198571"/>
    </source>
</evidence>
<dbReference type="InterPro" id="IPR019886">
    <property type="entry name" value="Na_symporter_ssu"/>
</dbReference>
<feature type="transmembrane region" description="Helical" evidence="1">
    <location>
        <begin position="53"/>
        <end position="76"/>
    </location>
</feature>
<keyword evidence="1" id="KW-0472">Membrane</keyword>
<organism evidence="3 4">
    <name type="scientific">Salipaludibacillus aurantiacus</name>
    <dbReference type="NCBI Taxonomy" id="1601833"/>
    <lineage>
        <taxon>Bacteria</taxon>
        <taxon>Bacillati</taxon>
        <taxon>Bacillota</taxon>
        <taxon>Bacilli</taxon>
        <taxon>Bacillales</taxon>
        <taxon>Bacillaceae</taxon>
    </lineage>
</organism>
<evidence type="ECO:0000259" key="2">
    <source>
        <dbReference type="Pfam" id="PF13937"/>
    </source>
</evidence>
<dbReference type="Proteomes" id="UP000198571">
    <property type="component" value="Unassembled WGS sequence"/>
</dbReference>
<feature type="domain" description="Sodium symporter small subunit" evidence="2">
    <location>
        <begin position="10"/>
        <end position="87"/>
    </location>
</feature>
<evidence type="ECO:0000256" key="1">
    <source>
        <dbReference type="SAM" id="Phobius"/>
    </source>
</evidence>
<dbReference type="STRING" id="1601833.SAMN05518684_11677"/>
<dbReference type="RefSeq" id="WP_093054620.1">
    <property type="nucleotide sequence ID" value="NZ_FOGT01000016.1"/>
</dbReference>
<dbReference type="NCBIfam" id="TIGR03647">
    <property type="entry name" value="Na_symport_sm"/>
    <property type="match status" value="1"/>
</dbReference>
<reference evidence="4" key="1">
    <citation type="submission" date="2016-10" db="EMBL/GenBank/DDBJ databases">
        <authorList>
            <person name="Varghese N."/>
            <person name="Submissions S."/>
        </authorList>
    </citation>
    <scope>NUCLEOTIDE SEQUENCE [LARGE SCALE GENOMIC DNA]</scope>
    <source>
        <strain evidence="4">S9</strain>
    </source>
</reference>
<protein>
    <submittedName>
        <fullName evidence="3">Putative solute:sodium symporter small subunit</fullName>
    </submittedName>
</protein>
<keyword evidence="1" id="KW-0812">Transmembrane</keyword>
<accession>A0A1H9WER3</accession>
<name>A0A1H9WER3_9BACI</name>
<sequence length="101" mass="11435">MKKVKKEVADKYFKTRVTMIAIFLFIGFLVSFGVVFFAEQINESGVYIMGMPAHYYMGAQGAVVTFIVLLFLNAVINDRVDKKFGIDESRNEQISKTGTDH</sequence>